<organism evidence="2 3">
    <name type="scientific">Candidatus Doudnabacteria bacterium RIFCSPHIGHO2_12_FULL_48_16</name>
    <dbReference type="NCBI Taxonomy" id="1817838"/>
    <lineage>
        <taxon>Bacteria</taxon>
        <taxon>Candidatus Doudnaibacteriota</taxon>
    </lineage>
</organism>
<accession>A0A1F5PJC2</accession>
<dbReference type="Gene3D" id="3.40.50.720">
    <property type="entry name" value="NAD(P)-binding Rossmann-like Domain"/>
    <property type="match status" value="1"/>
</dbReference>
<feature type="domain" description="D-isomer specific 2-hydroxyacid dehydrogenase catalytic" evidence="1">
    <location>
        <begin position="3"/>
        <end position="70"/>
    </location>
</feature>
<dbReference type="Proteomes" id="UP000177682">
    <property type="component" value="Unassembled WGS sequence"/>
</dbReference>
<proteinExistence type="predicted"/>
<dbReference type="GO" id="GO:0051287">
    <property type="term" value="F:NAD binding"/>
    <property type="evidence" value="ECO:0007669"/>
    <property type="project" value="InterPro"/>
</dbReference>
<dbReference type="SUPFAM" id="SSF53613">
    <property type="entry name" value="Ribokinase-like"/>
    <property type="match status" value="1"/>
</dbReference>
<evidence type="ECO:0000313" key="2">
    <source>
        <dbReference type="EMBL" id="OGE89981.1"/>
    </source>
</evidence>
<protein>
    <recommendedName>
        <fullName evidence="1">D-isomer specific 2-hydroxyacid dehydrogenase catalytic domain-containing protein</fullName>
    </recommendedName>
</protein>
<dbReference type="GO" id="GO:0016616">
    <property type="term" value="F:oxidoreductase activity, acting on the CH-OH group of donors, NAD or NADP as acceptor"/>
    <property type="evidence" value="ECO:0007669"/>
    <property type="project" value="InterPro"/>
</dbReference>
<evidence type="ECO:0000259" key="1">
    <source>
        <dbReference type="Pfam" id="PF00389"/>
    </source>
</evidence>
<name>A0A1F5PJC2_9BACT</name>
<gene>
    <name evidence="2" type="ORF">A3E29_02610</name>
</gene>
<dbReference type="EMBL" id="MFEY01000007">
    <property type="protein sequence ID" value="OGE89981.1"/>
    <property type="molecule type" value="Genomic_DNA"/>
</dbReference>
<comment type="caution">
    <text evidence="2">The sequence shown here is derived from an EMBL/GenBank/DDBJ whole genome shotgun (WGS) entry which is preliminary data.</text>
</comment>
<dbReference type="AlphaFoldDB" id="A0A1F5PJC2"/>
<dbReference type="Pfam" id="PF00389">
    <property type="entry name" value="2-Hacid_dh"/>
    <property type="match status" value="1"/>
</dbReference>
<sequence>MKIFVTRKIPQTGLDLLAQAGHDVKVSSLDRPLSKDELKLETAGFDAILSQLVDKIDAEVLDAVGSQLKMDEFVGPHIEATGAGDAFGTAFTAAIFYGKNVGEAMAWGTINGGNVVMHIGPHAGLQTRPQIEKYLKTHPKFRAREI</sequence>
<dbReference type="Gene3D" id="3.40.1190.20">
    <property type="match status" value="1"/>
</dbReference>
<dbReference type="InterPro" id="IPR029056">
    <property type="entry name" value="Ribokinase-like"/>
</dbReference>
<reference evidence="2 3" key="1">
    <citation type="journal article" date="2016" name="Nat. Commun.">
        <title>Thousands of microbial genomes shed light on interconnected biogeochemical processes in an aquifer system.</title>
        <authorList>
            <person name="Anantharaman K."/>
            <person name="Brown C.T."/>
            <person name="Hug L.A."/>
            <person name="Sharon I."/>
            <person name="Castelle C.J."/>
            <person name="Probst A.J."/>
            <person name="Thomas B.C."/>
            <person name="Singh A."/>
            <person name="Wilkins M.J."/>
            <person name="Karaoz U."/>
            <person name="Brodie E.L."/>
            <person name="Williams K.H."/>
            <person name="Hubbard S.S."/>
            <person name="Banfield J.F."/>
        </authorList>
    </citation>
    <scope>NUCLEOTIDE SEQUENCE [LARGE SCALE GENOMIC DNA]</scope>
</reference>
<dbReference type="SUPFAM" id="SSF52283">
    <property type="entry name" value="Formate/glycerate dehydrogenase catalytic domain-like"/>
    <property type="match status" value="1"/>
</dbReference>
<dbReference type="InterPro" id="IPR006139">
    <property type="entry name" value="D-isomer_2_OHA_DH_cat_dom"/>
</dbReference>
<evidence type="ECO:0000313" key="3">
    <source>
        <dbReference type="Proteomes" id="UP000177682"/>
    </source>
</evidence>